<keyword evidence="3" id="KW-1185">Reference proteome</keyword>
<dbReference type="GO" id="GO:0036159">
    <property type="term" value="P:inner dynein arm assembly"/>
    <property type="evidence" value="ECO:0007669"/>
    <property type="project" value="TreeGrafter"/>
</dbReference>
<dbReference type="PROSITE" id="PS51203">
    <property type="entry name" value="CS"/>
    <property type="match status" value="1"/>
</dbReference>
<evidence type="ECO:0000259" key="1">
    <source>
        <dbReference type="PROSITE" id="PS51203"/>
    </source>
</evidence>
<accession>A0A4S2KHP1</accession>
<dbReference type="AlphaFoldDB" id="A0A4S2KHP1"/>
<dbReference type="Gene3D" id="2.60.40.790">
    <property type="match status" value="1"/>
</dbReference>
<dbReference type="GO" id="GO:0036158">
    <property type="term" value="P:outer dynein arm assembly"/>
    <property type="evidence" value="ECO:0007669"/>
    <property type="project" value="TreeGrafter"/>
</dbReference>
<dbReference type="PANTHER" id="PTHR46492">
    <property type="entry name" value="DYNEIN ASSEMBLY FACTOR 4, AXONEMAL"/>
    <property type="match status" value="1"/>
</dbReference>
<dbReference type="InterPro" id="IPR052004">
    <property type="entry name" value="Dynein_assembly_factor_4"/>
</dbReference>
<dbReference type="InterPro" id="IPR007052">
    <property type="entry name" value="CS_dom"/>
</dbReference>
<sequence length="123" mass="14436">MAIVIKDYQWRQTEKRIIIHVPLKGRPKNVDLFVMDNYVKISFPPFILELFLWENVLEEESECTLTDTEAVFSLQKVSMAIEWPSLEVENISKSQKCHTRNRILEKAQSVLENRAKLKKGKNC</sequence>
<dbReference type="EMBL" id="QBLH01002272">
    <property type="protein sequence ID" value="TGZ48992.1"/>
    <property type="molecule type" value="Genomic_DNA"/>
</dbReference>
<dbReference type="PANTHER" id="PTHR46492:SF1">
    <property type="entry name" value="DYNEIN AXONEMAL ASSEMBLY FACTOR 4"/>
    <property type="match status" value="1"/>
</dbReference>
<evidence type="ECO:0000313" key="2">
    <source>
        <dbReference type="EMBL" id="TGZ48992.1"/>
    </source>
</evidence>
<comment type="caution">
    <text evidence="2">The sequence shown here is derived from an EMBL/GenBank/DDBJ whole genome shotgun (WGS) entry which is preliminary data.</text>
</comment>
<evidence type="ECO:0000313" key="3">
    <source>
        <dbReference type="Proteomes" id="UP000310200"/>
    </source>
</evidence>
<name>A0A4S2KHP1_9HYME</name>
<dbReference type="GO" id="GO:0003341">
    <property type="term" value="P:cilium movement"/>
    <property type="evidence" value="ECO:0007669"/>
    <property type="project" value="TreeGrafter"/>
</dbReference>
<dbReference type="SUPFAM" id="SSF49764">
    <property type="entry name" value="HSP20-like chaperones"/>
    <property type="match status" value="1"/>
</dbReference>
<reference evidence="2 3" key="1">
    <citation type="journal article" date="2019" name="Philos. Trans. R. Soc. Lond., B, Biol. Sci.">
        <title>Ant behaviour and brain gene expression of defending hosts depend on the ecological success of the intruding social parasite.</title>
        <authorList>
            <person name="Kaur R."/>
            <person name="Stoldt M."/>
            <person name="Jongepier E."/>
            <person name="Feldmeyer B."/>
            <person name="Menzel F."/>
            <person name="Bornberg-Bauer E."/>
            <person name="Foitzik S."/>
        </authorList>
    </citation>
    <scope>NUCLEOTIDE SEQUENCE [LARGE SCALE GENOMIC DNA]</scope>
    <source>
        <tissue evidence="2">Whole body</tissue>
    </source>
</reference>
<proteinExistence type="predicted"/>
<gene>
    <name evidence="2" type="ORF">DBV15_06662</name>
</gene>
<feature type="domain" description="CS" evidence="1">
    <location>
        <begin position="3"/>
        <end position="87"/>
    </location>
</feature>
<dbReference type="STRING" id="300112.A0A4S2KHP1"/>
<dbReference type="Proteomes" id="UP000310200">
    <property type="component" value="Unassembled WGS sequence"/>
</dbReference>
<organism evidence="2 3">
    <name type="scientific">Temnothorax longispinosus</name>
    <dbReference type="NCBI Taxonomy" id="300112"/>
    <lineage>
        <taxon>Eukaryota</taxon>
        <taxon>Metazoa</taxon>
        <taxon>Ecdysozoa</taxon>
        <taxon>Arthropoda</taxon>
        <taxon>Hexapoda</taxon>
        <taxon>Insecta</taxon>
        <taxon>Pterygota</taxon>
        <taxon>Neoptera</taxon>
        <taxon>Endopterygota</taxon>
        <taxon>Hymenoptera</taxon>
        <taxon>Apocrita</taxon>
        <taxon>Aculeata</taxon>
        <taxon>Formicoidea</taxon>
        <taxon>Formicidae</taxon>
        <taxon>Myrmicinae</taxon>
        <taxon>Temnothorax</taxon>
    </lineage>
</organism>
<protein>
    <recommendedName>
        <fullName evidence="1">CS domain-containing protein</fullName>
    </recommendedName>
</protein>
<dbReference type="InterPro" id="IPR008978">
    <property type="entry name" value="HSP20-like_chaperone"/>
</dbReference>
<dbReference type="Pfam" id="PF04969">
    <property type="entry name" value="CS"/>
    <property type="match status" value="1"/>
</dbReference>